<protein>
    <submittedName>
        <fullName evidence="3">Uncharacterized protein</fullName>
    </submittedName>
</protein>
<evidence type="ECO:0000313" key="4">
    <source>
        <dbReference type="Proteomes" id="UP000499080"/>
    </source>
</evidence>
<evidence type="ECO:0000256" key="1">
    <source>
        <dbReference type="ARBA" id="ARBA00009533"/>
    </source>
</evidence>
<accession>A0A4Y2B847</accession>
<comment type="similarity">
    <text evidence="1">Belongs to the group II decarboxylase family.</text>
</comment>
<dbReference type="SUPFAM" id="SSF53383">
    <property type="entry name" value="PLP-dependent transferases"/>
    <property type="match status" value="1"/>
</dbReference>
<keyword evidence="4" id="KW-1185">Reference proteome</keyword>
<dbReference type="OrthoDB" id="392571at2759"/>
<dbReference type="AlphaFoldDB" id="A0A4Y2B847"/>
<proteinExistence type="inferred from homology"/>
<evidence type="ECO:0000256" key="2">
    <source>
        <dbReference type="ARBA" id="ARBA00022793"/>
    </source>
</evidence>
<evidence type="ECO:0000313" key="3">
    <source>
        <dbReference type="EMBL" id="GBL87569.1"/>
    </source>
</evidence>
<dbReference type="GO" id="GO:0004351">
    <property type="term" value="F:glutamate decarboxylase activity"/>
    <property type="evidence" value="ECO:0007669"/>
    <property type="project" value="TreeGrafter"/>
</dbReference>
<sequence length="107" mass="12356">MDKKASNKDIGTLKYTDLLPLGKKDSEEVTRAFLQRVFDILWDFISKTNDRSSKILDFHQPSQLKEVLDLDIPDDPLNLDQLLVDCKDTLKYQVKTGMELLKICLVE</sequence>
<organism evidence="3 4">
    <name type="scientific">Araneus ventricosus</name>
    <name type="common">Orbweaver spider</name>
    <name type="synonym">Epeira ventricosa</name>
    <dbReference type="NCBI Taxonomy" id="182803"/>
    <lineage>
        <taxon>Eukaryota</taxon>
        <taxon>Metazoa</taxon>
        <taxon>Ecdysozoa</taxon>
        <taxon>Arthropoda</taxon>
        <taxon>Chelicerata</taxon>
        <taxon>Arachnida</taxon>
        <taxon>Araneae</taxon>
        <taxon>Araneomorphae</taxon>
        <taxon>Entelegynae</taxon>
        <taxon>Araneoidea</taxon>
        <taxon>Araneidae</taxon>
        <taxon>Araneus</taxon>
    </lineage>
</organism>
<dbReference type="Gene3D" id="3.90.1150.170">
    <property type="match status" value="1"/>
</dbReference>
<dbReference type="InterPro" id="IPR015424">
    <property type="entry name" value="PyrdxlP-dep_Trfase"/>
</dbReference>
<name>A0A4Y2B847_ARAVE</name>
<dbReference type="EMBL" id="BGPR01000054">
    <property type="protein sequence ID" value="GBL87569.1"/>
    <property type="molecule type" value="Genomic_DNA"/>
</dbReference>
<dbReference type="PANTHER" id="PTHR45677:SF10">
    <property type="entry name" value="GLUTAMATE DECARBOXYLASE"/>
    <property type="match status" value="1"/>
</dbReference>
<keyword evidence="2" id="KW-0210">Decarboxylase</keyword>
<keyword evidence="2" id="KW-0456">Lyase</keyword>
<dbReference type="GO" id="GO:0005737">
    <property type="term" value="C:cytoplasm"/>
    <property type="evidence" value="ECO:0007669"/>
    <property type="project" value="TreeGrafter"/>
</dbReference>
<dbReference type="Proteomes" id="UP000499080">
    <property type="component" value="Unassembled WGS sequence"/>
</dbReference>
<gene>
    <name evidence="3" type="ORF">AVEN_165176_1</name>
</gene>
<comment type="caution">
    <text evidence="3">The sequence shown here is derived from an EMBL/GenBank/DDBJ whole genome shotgun (WGS) entry which is preliminary data.</text>
</comment>
<reference evidence="3 4" key="1">
    <citation type="journal article" date="2019" name="Sci. Rep.">
        <title>Orb-weaving spider Araneus ventricosus genome elucidates the spidroin gene catalogue.</title>
        <authorList>
            <person name="Kono N."/>
            <person name="Nakamura H."/>
            <person name="Ohtoshi R."/>
            <person name="Moran D.A.P."/>
            <person name="Shinohara A."/>
            <person name="Yoshida Y."/>
            <person name="Fujiwara M."/>
            <person name="Mori M."/>
            <person name="Tomita M."/>
            <person name="Arakawa K."/>
        </authorList>
    </citation>
    <scope>NUCLEOTIDE SEQUENCE [LARGE SCALE GENOMIC DNA]</scope>
</reference>
<dbReference type="GO" id="GO:0009449">
    <property type="term" value="P:gamma-aminobutyric acid biosynthetic process"/>
    <property type="evidence" value="ECO:0007669"/>
    <property type="project" value="TreeGrafter"/>
</dbReference>
<dbReference type="PANTHER" id="PTHR45677">
    <property type="entry name" value="GLUTAMATE DECARBOXYLASE-RELATED"/>
    <property type="match status" value="1"/>
</dbReference>